<keyword evidence="7" id="KW-0808">Transferase</keyword>
<evidence type="ECO:0000256" key="13">
    <source>
        <dbReference type="ARBA" id="ARBA00034000"/>
    </source>
</evidence>
<keyword evidence="19" id="KW-1185">Reference proteome</keyword>
<evidence type="ECO:0000256" key="9">
    <source>
        <dbReference type="ARBA" id="ARBA00022984"/>
    </source>
</evidence>
<evidence type="ECO:0000256" key="14">
    <source>
        <dbReference type="ARBA" id="ARBA00049902"/>
    </source>
</evidence>
<evidence type="ECO:0000256" key="3">
    <source>
        <dbReference type="ARBA" id="ARBA00022475"/>
    </source>
</evidence>
<keyword evidence="3" id="KW-1003">Cell membrane</keyword>
<evidence type="ECO:0000256" key="15">
    <source>
        <dbReference type="SAM" id="MobiDB-lite"/>
    </source>
</evidence>
<evidence type="ECO:0000259" key="17">
    <source>
        <dbReference type="Pfam" id="PF00912"/>
    </source>
</evidence>
<keyword evidence="4" id="KW-0121">Carboxypeptidase</keyword>
<dbReference type="RefSeq" id="WP_407030749.1">
    <property type="nucleotide sequence ID" value="NZ_JAQGEF010000005.1"/>
</dbReference>
<dbReference type="EMBL" id="JAQGEF010000005">
    <property type="protein sequence ID" value="MDA3614421.1"/>
    <property type="molecule type" value="Genomic_DNA"/>
</dbReference>
<evidence type="ECO:0000256" key="8">
    <source>
        <dbReference type="ARBA" id="ARBA00022960"/>
    </source>
</evidence>
<dbReference type="Gene3D" id="1.10.3810.10">
    <property type="entry name" value="Biosynthetic peptidoglycan transglycosylase-like"/>
    <property type="match status" value="1"/>
</dbReference>
<dbReference type="InterPro" id="IPR050396">
    <property type="entry name" value="Glycosyltr_51/Transpeptidase"/>
</dbReference>
<comment type="catalytic activity">
    <reaction evidence="13">
        <text>Preferential cleavage: (Ac)2-L-Lys-D-Ala-|-D-Ala. Also transpeptidation of peptidyl-alanyl moieties that are N-acyl substituents of D-alanine.</text>
        <dbReference type="EC" id="3.4.16.4"/>
    </reaction>
</comment>
<comment type="catalytic activity">
    <reaction evidence="14">
        <text>[GlcNAc-(1-&gt;4)-Mur2Ac(oyl-L-Ala-gamma-D-Glu-L-Lys-D-Ala-D-Ala)](n)-di-trans,octa-cis-undecaprenyl diphosphate + beta-D-GlcNAc-(1-&gt;4)-Mur2Ac(oyl-L-Ala-gamma-D-Glu-L-Lys-D-Ala-D-Ala)-di-trans,octa-cis-undecaprenyl diphosphate = [GlcNAc-(1-&gt;4)-Mur2Ac(oyl-L-Ala-gamma-D-Glu-L-Lys-D-Ala-D-Ala)](n+1)-di-trans,octa-cis-undecaprenyl diphosphate + di-trans,octa-cis-undecaprenyl diphosphate + H(+)</text>
        <dbReference type="Rhea" id="RHEA:23708"/>
        <dbReference type="Rhea" id="RHEA-COMP:9602"/>
        <dbReference type="Rhea" id="RHEA-COMP:9603"/>
        <dbReference type="ChEBI" id="CHEBI:15378"/>
        <dbReference type="ChEBI" id="CHEBI:58405"/>
        <dbReference type="ChEBI" id="CHEBI:60033"/>
        <dbReference type="ChEBI" id="CHEBI:78435"/>
        <dbReference type="EC" id="2.4.99.28"/>
    </reaction>
</comment>
<dbReference type="Proteomes" id="UP001210231">
    <property type="component" value="Unassembled WGS sequence"/>
</dbReference>
<gene>
    <name evidence="18" type="ORF">O3P16_06345</name>
</gene>
<keyword evidence="16" id="KW-0812">Transmembrane</keyword>
<keyword evidence="8" id="KW-0133">Cell shape</keyword>
<keyword evidence="9" id="KW-0573">Peptidoglycan synthesis</keyword>
<sequence length="824" mass="92446">MTKAVKILWSVFWIGLLSIVLLFVGVNYGLLGTMPSLEELENPSAYVASEVYADDGSPMGKYFLENRSPVNLKDISPNVINALVATEDERFFLHNGIDGEALMRVVKGAVTFNKSGGGSTITQQLALAMFGDDRATNKVKRVTQKLREWVIAVKLERHFTKEEIINFYLNKVEFSDNVFGIRNASLTFFQKEPDRLSVEEAAVLVGMVNAPTRYNPRRNPKASMDRRNLVLSRMAKNNFISSAQADELKRKPIELNYRKIDISQGIAPYFREAAVKDEVNRLLKDLRNANGDKYNIYKDGLRIYTSINPIAQQYAEEAVAKGMAANQKIFNQYDFVKTGSVFNKRQKELTNFIKQTDRWRSQKQEEMSDEDNLATFNVKVPMKIFSWNAKREIDTVMTPLDSVKYMKTRLHTGFMAMEPQTGYIKAWVGGIDFKTFKLDHANLKMKRQVGSVIKPMLYCQAVEEIGFNPATPLPNVPQYFQGSGWVPANKKGANGGSPEMARAIALSLNGSAAYLMKQIGPTRFVEFLKKCQVQTDLKPFPSMALGSCDLSLFEMMWMYSMFPGRGFNVKPQIITRIEDRNGNLLVNVLPQIEEVISENTAYTMAKMMTGAAKYGTATRMKNYKIGAVEFACKTGTTNDNTDAWFMGYTPELLCGAWVGGDEPWIHFPSWASAGYGGSAALPIVGSFLQSVYNDSKLTYDNKAQFIKPEVEATDVFYDFNNNNSGFVSPEAEGENMNNGNESDYGDFSNQYESNDIEAKTPPKESDKASDYDEVKPAATTPKDNKEKDNKDKPKDKEPKKDSTKPNSNPANKPKAVMQAPVKPN</sequence>
<proteinExistence type="predicted"/>
<feature type="compositionally biased region" description="Basic and acidic residues" evidence="15">
    <location>
        <begin position="756"/>
        <end position="775"/>
    </location>
</feature>
<evidence type="ECO:0000256" key="5">
    <source>
        <dbReference type="ARBA" id="ARBA00022670"/>
    </source>
</evidence>
<keyword evidence="10 16" id="KW-0472">Membrane</keyword>
<feature type="domain" description="Glycosyl transferase family 51" evidence="17">
    <location>
        <begin position="59"/>
        <end position="234"/>
    </location>
</feature>
<comment type="subcellular location">
    <subcellularLocation>
        <location evidence="1">Cell membrane</location>
    </subcellularLocation>
</comment>
<dbReference type="SUPFAM" id="SSF56601">
    <property type="entry name" value="beta-lactamase/transpeptidase-like"/>
    <property type="match status" value="1"/>
</dbReference>
<dbReference type="InterPro" id="IPR023346">
    <property type="entry name" value="Lysozyme-like_dom_sf"/>
</dbReference>
<keyword evidence="5" id="KW-0645">Protease</keyword>
<evidence type="ECO:0000313" key="19">
    <source>
        <dbReference type="Proteomes" id="UP001210231"/>
    </source>
</evidence>
<organism evidence="18 19">
    <name type="scientific">Polluticaenibacter yanchengensis</name>
    <dbReference type="NCBI Taxonomy" id="3014562"/>
    <lineage>
        <taxon>Bacteria</taxon>
        <taxon>Pseudomonadati</taxon>
        <taxon>Bacteroidota</taxon>
        <taxon>Chitinophagia</taxon>
        <taxon>Chitinophagales</taxon>
        <taxon>Chitinophagaceae</taxon>
        <taxon>Polluticaenibacter</taxon>
    </lineage>
</organism>
<evidence type="ECO:0000256" key="7">
    <source>
        <dbReference type="ARBA" id="ARBA00022679"/>
    </source>
</evidence>
<keyword evidence="11" id="KW-0511">Multifunctional enzyme</keyword>
<dbReference type="PANTHER" id="PTHR32282">
    <property type="entry name" value="BINDING PROTEIN TRANSPEPTIDASE, PUTATIVE-RELATED"/>
    <property type="match status" value="1"/>
</dbReference>
<accession>A0ABT4UHW4</accession>
<name>A0ABT4UHW4_9BACT</name>
<dbReference type="InterPro" id="IPR036950">
    <property type="entry name" value="PBP_transglycosylase"/>
</dbReference>
<feature type="compositionally biased region" description="Basic and acidic residues" evidence="15">
    <location>
        <begin position="782"/>
        <end position="803"/>
    </location>
</feature>
<evidence type="ECO:0000313" key="18">
    <source>
        <dbReference type="EMBL" id="MDA3614421.1"/>
    </source>
</evidence>
<dbReference type="SUPFAM" id="SSF53955">
    <property type="entry name" value="Lysozyme-like"/>
    <property type="match status" value="1"/>
</dbReference>
<comment type="caution">
    <text evidence="18">The sequence shown here is derived from an EMBL/GenBank/DDBJ whole genome shotgun (WGS) entry which is preliminary data.</text>
</comment>
<evidence type="ECO:0000256" key="10">
    <source>
        <dbReference type="ARBA" id="ARBA00023136"/>
    </source>
</evidence>
<feature type="region of interest" description="Disordered" evidence="15">
    <location>
        <begin position="726"/>
        <end position="824"/>
    </location>
</feature>
<evidence type="ECO:0000256" key="11">
    <source>
        <dbReference type="ARBA" id="ARBA00023268"/>
    </source>
</evidence>
<protein>
    <submittedName>
        <fullName evidence="18">Transglycosylase domain-containing protein</fullName>
    </submittedName>
</protein>
<evidence type="ECO:0000256" key="16">
    <source>
        <dbReference type="SAM" id="Phobius"/>
    </source>
</evidence>
<evidence type="ECO:0000256" key="6">
    <source>
        <dbReference type="ARBA" id="ARBA00022676"/>
    </source>
</evidence>
<evidence type="ECO:0000256" key="4">
    <source>
        <dbReference type="ARBA" id="ARBA00022645"/>
    </source>
</evidence>
<keyword evidence="6" id="KW-0328">Glycosyltransferase</keyword>
<dbReference type="Gene3D" id="3.40.710.10">
    <property type="entry name" value="DD-peptidase/beta-lactamase superfamily"/>
    <property type="match status" value="1"/>
</dbReference>
<dbReference type="PANTHER" id="PTHR32282:SF11">
    <property type="entry name" value="PENICILLIN-BINDING PROTEIN 1B"/>
    <property type="match status" value="1"/>
</dbReference>
<keyword evidence="4" id="KW-0378">Hydrolase</keyword>
<evidence type="ECO:0000256" key="1">
    <source>
        <dbReference type="ARBA" id="ARBA00004236"/>
    </source>
</evidence>
<feature type="transmembrane region" description="Helical" evidence="16">
    <location>
        <begin position="7"/>
        <end position="30"/>
    </location>
</feature>
<evidence type="ECO:0000256" key="2">
    <source>
        <dbReference type="ARBA" id="ARBA00004752"/>
    </source>
</evidence>
<dbReference type="Pfam" id="PF00912">
    <property type="entry name" value="Transgly"/>
    <property type="match status" value="1"/>
</dbReference>
<comment type="pathway">
    <text evidence="2">Cell wall biogenesis; peptidoglycan biosynthesis.</text>
</comment>
<dbReference type="InterPro" id="IPR012338">
    <property type="entry name" value="Beta-lactam/transpept-like"/>
</dbReference>
<keyword evidence="12" id="KW-0961">Cell wall biogenesis/degradation</keyword>
<keyword evidence="16" id="KW-1133">Transmembrane helix</keyword>
<reference evidence="18 19" key="1">
    <citation type="submission" date="2022-12" db="EMBL/GenBank/DDBJ databases">
        <title>Chitinophagaceae gen. sp. nov., a new member of the family Chitinophagaceae, isolated from soil in a chemical factory.</title>
        <authorList>
            <person name="Ke Z."/>
        </authorList>
    </citation>
    <scope>NUCLEOTIDE SEQUENCE [LARGE SCALE GENOMIC DNA]</scope>
    <source>
        <strain evidence="18 19">LY-5</strain>
    </source>
</reference>
<evidence type="ECO:0000256" key="12">
    <source>
        <dbReference type="ARBA" id="ARBA00023316"/>
    </source>
</evidence>
<dbReference type="InterPro" id="IPR001264">
    <property type="entry name" value="Glyco_trans_51"/>
</dbReference>